<gene>
    <name evidence="2" type="ORF">DM01DRAFT_1350273</name>
</gene>
<sequence>MQYFPKDHLQAFYEALCFMNDASFTRARDEWLHLAPLQHGRGEWELTEEQVLAIWTQAKIYRERTGSADPRAQAERRRQEARQAGRRKKKQDQRNPNAIGPCKACGNMGHMTAASHACPMHKVNKADFLREWMPGHVTFARKVGFDAVVNLPYALPLKRNIEATSKCVKNILVRVQIFLNHFALSFPDEFNNYLICTNGLYSLTQLVYPRSPASRNDPANPITSENTRARLPPSLLSHWMAFARDHPSIRYDPAHFHGHKFIADTLTPCLDALETAYTNCLAEKFDRKVKRYIKFLFAVQGQEVPRLNNVVDDLYQLFAEHTTTTAENNSPSLDVPHPPSPSLTHPSPSHPHDISTGESQSTNTPADEAIAIITQQVLAMKPPGMGLIDEGKLQEDPTMTLKILIQIASAYQDYKDQENENPVKDLTSPSSQSQVWIAEQSQSLRRRSLA</sequence>
<feature type="region of interest" description="Disordered" evidence="1">
    <location>
        <begin position="65"/>
        <end position="101"/>
    </location>
</feature>
<feature type="region of interest" description="Disordered" evidence="1">
    <location>
        <begin position="418"/>
        <end position="450"/>
    </location>
</feature>
<comment type="caution">
    <text evidence="2">The sequence shown here is derived from an EMBL/GenBank/DDBJ whole genome shotgun (WGS) entry which is preliminary data.</text>
</comment>
<proteinExistence type="predicted"/>
<dbReference type="AlphaFoldDB" id="A0A1X2G268"/>
<evidence type="ECO:0000313" key="2">
    <source>
        <dbReference type="EMBL" id="ORX42368.1"/>
    </source>
</evidence>
<evidence type="ECO:0000256" key="1">
    <source>
        <dbReference type="SAM" id="MobiDB-lite"/>
    </source>
</evidence>
<name>A0A1X2G268_9FUNG</name>
<feature type="region of interest" description="Disordered" evidence="1">
    <location>
        <begin position="325"/>
        <end position="363"/>
    </location>
</feature>
<dbReference type="Proteomes" id="UP000242146">
    <property type="component" value="Unassembled WGS sequence"/>
</dbReference>
<protein>
    <submittedName>
        <fullName evidence="2">Uncharacterized protein</fullName>
    </submittedName>
</protein>
<reference evidence="2 3" key="1">
    <citation type="submission" date="2016-07" db="EMBL/GenBank/DDBJ databases">
        <title>Pervasive Adenine N6-methylation of Active Genes in Fungi.</title>
        <authorList>
            <consortium name="DOE Joint Genome Institute"/>
            <person name="Mondo S.J."/>
            <person name="Dannebaum R.O."/>
            <person name="Kuo R.C."/>
            <person name="Labutti K."/>
            <person name="Haridas S."/>
            <person name="Kuo A."/>
            <person name="Salamov A."/>
            <person name="Ahrendt S.R."/>
            <person name="Lipzen A."/>
            <person name="Sullivan W."/>
            <person name="Andreopoulos W.B."/>
            <person name="Clum A."/>
            <person name="Lindquist E."/>
            <person name="Daum C."/>
            <person name="Ramamoorthy G.K."/>
            <person name="Gryganskyi A."/>
            <person name="Culley D."/>
            <person name="Magnuson J.K."/>
            <person name="James T.Y."/>
            <person name="O'Malley M.A."/>
            <person name="Stajich J.E."/>
            <person name="Spatafora J.W."/>
            <person name="Visel A."/>
            <person name="Grigoriev I.V."/>
        </authorList>
    </citation>
    <scope>NUCLEOTIDE SEQUENCE [LARGE SCALE GENOMIC DNA]</scope>
    <source>
        <strain evidence="2 3">NRRL 3301</strain>
    </source>
</reference>
<feature type="compositionally biased region" description="Basic and acidic residues" evidence="1">
    <location>
        <begin position="65"/>
        <end position="83"/>
    </location>
</feature>
<feature type="compositionally biased region" description="Polar residues" evidence="1">
    <location>
        <begin position="427"/>
        <end position="443"/>
    </location>
</feature>
<dbReference type="EMBL" id="MCGT01000069">
    <property type="protein sequence ID" value="ORX42368.1"/>
    <property type="molecule type" value="Genomic_DNA"/>
</dbReference>
<keyword evidence="3" id="KW-1185">Reference proteome</keyword>
<evidence type="ECO:0000313" key="3">
    <source>
        <dbReference type="Proteomes" id="UP000242146"/>
    </source>
</evidence>
<accession>A0A1X2G268</accession>
<organism evidence="2 3">
    <name type="scientific">Hesseltinella vesiculosa</name>
    <dbReference type="NCBI Taxonomy" id="101127"/>
    <lineage>
        <taxon>Eukaryota</taxon>
        <taxon>Fungi</taxon>
        <taxon>Fungi incertae sedis</taxon>
        <taxon>Mucoromycota</taxon>
        <taxon>Mucoromycotina</taxon>
        <taxon>Mucoromycetes</taxon>
        <taxon>Mucorales</taxon>
        <taxon>Cunninghamellaceae</taxon>
        <taxon>Hesseltinella</taxon>
    </lineage>
</organism>